<organism evidence="1 2">
    <name type="scientific">Levilactobacillus acidifarinae DSM 19394 = JCM 15949</name>
    <dbReference type="NCBI Taxonomy" id="1423715"/>
    <lineage>
        <taxon>Bacteria</taxon>
        <taxon>Bacillati</taxon>
        <taxon>Bacillota</taxon>
        <taxon>Bacilli</taxon>
        <taxon>Lactobacillales</taxon>
        <taxon>Lactobacillaceae</taxon>
        <taxon>Levilactobacillus</taxon>
    </lineage>
</organism>
<dbReference type="PATRIC" id="fig|1423715.3.peg.2467"/>
<reference evidence="1 2" key="1">
    <citation type="journal article" date="2015" name="Genome Announc.">
        <title>Expanding the biotechnology potential of lactobacilli through comparative genomics of 213 strains and associated genera.</title>
        <authorList>
            <person name="Sun Z."/>
            <person name="Harris H.M."/>
            <person name="McCann A."/>
            <person name="Guo C."/>
            <person name="Argimon S."/>
            <person name="Zhang W."/>
            <person name="Yang X."/>
            <person name="Jeffery I.B."/>
            <person name="Cooney J.C."/>
            <person name="Kagawa T.F."/>
            <person name="Liu W."/>
            <person name="Song Y."/>
            <person name="Salvetti E."/>
            <person name="Wrobel A."/>
            <person name="Rasinkangas P."/>
            <person name="Parkhill J."/>
            <person name="Rea M.C."/>
            <person name="O'Sullivan O."/>
            <person name="Ritari J."/>
            <person name="Douillard F.P."/>
            <person name="Paul Ross R."/>
            <person name="Yang R."/>
            <person name="Briner A.E."/>
            <person name="Felis G.E."/>
            <person name="de Vos W.M."/>
            <person name="Barrangou R."/>
            <person name="Klaenhammer T.R."/>
            <person name="Caufield P.W."/>
            <person name="Cui Y."/>
            <person name="Zhang H."/>
            <person name="O'Toole P.W."/>
        </authorList>
    </citation>
    <scope>NUCLEOTIDE SEQUENCE [LARGE SCALE GENOMIC DNA]</scope>
    <source>
        <strain evidence="1 2">DSM 19394</strain>
    </source>
</reference>
<comment type="caution">
    <text evidence="1">The sequence shown here is derived from an EMBL/GenBank/DDBJ whole genome shotgun (WGS) entry which is preliminary data.</text>
</comment>
<name>A0A0R1LU61_9LACO</name>
<keyword evidence="2" id="KW-1185">Reference proteome</keyword>
<dbReference type="RefSeq" id="WP_057801159.1">
    <property type="nucleotide sequence ID" value="NZ_AZDV01000005.1"/>
</dbReference>
<dbReference type="EMBL" id="AZDV01000005">
    <property type="protein sequence ID" value="KRK95930.1"/>
    <property type="molecule type" value="Genomic_DNA"/>
</dbReference>
<accession>A0A0R1LU61</accession>
<dbReference type="Proteomes" id="UP000051955">
    <property type="component" value="Unassembled WGS sequence"/>
</dbReference>
<gene>
    <name evidence="1" type="ORF">FD25_GL002390</name>
</gene>
<proteinExistence type="predicted"/>
<protein>
    <submittedName>
        <fullName evidence="1">Uncharacterized protein</fullName>
    </submittedName>
</protein>
<evidence type="ECO:0000313" key="1">
    <source>
        <dbReference type="EMBL" id="KRK95930.1"/>
    </source>
</evidence>
<evidence type="ECO:0000313" key="2">
    <source>
        <dbReference type="Proteomes" id="UP000051955"/>
    </source>
</evidence>
<dbReference type="AlphaFoldDB" id="A0A0R1LU61"/>
<sequence length="169" mass="19167">MKNRKLLTTLLVIGTSLGLFLALDSLNLTTAHAGMPASTYSAKTLKQNGFTKRTLAKKYRGTWYAYEKYTGGTSGSMDRLKITKNKVNGYPVKVANKLVKIKGHYRLGVYYDRALIYLSVTNKPRKLAYSLVEPVLGKHEKIVDTQITKHITFDIPYYRTQKQAKVHSY</sequence>